<dbReference type="GO" id="GO:0032259">
    <property type="term" value="P:methylation"/>
    <property type="evidence" value="ECO:0007669"/>
    <property type="project" value="UniProtKB-KW"/>
</dbReference>
<evidence type="ECO:0000259" key="1">
    <source>
        <dbReference type="Pfam" id="PF08241"/>
    </source>
</evidence>
<dbReference type="OrthoDB" id="9797252at2"/>
<dbReference type="AlphaFoldDB" id="A0A4Q9KHR2"/>
<accession>A0A4Q9KHR2</accession>
<comment type="caution">
    <text evidence="2">The sequence shown here is derived from an EMBL/GenBank/DDBJ whole genome shotgun (WGS) entry which is preliminary data.</text>
</comment>
<feature type="domain" description="Methyltransferase type 11" evidence="1">
    <location>
        <begin position="40"/>
        <end position="119"/>
    </location>
</feature>
<name>A0A4Q9KHR2_PROTD</name>
<dbReference type="InterPro" id="IPR029063">
    <property type="entry name" value="SAM-dependent_MTases_sf"/>
</dbReference>
<reference evidence="2 3" key="1">
    <citation type="submission" date="2019-01" db="EMBL/GenBank/DDBJ databases">
        <title>Lactibacter flavus gen. nov., sp. nov., a novel bacterium of the family Propionibacteriaceae isolated from raw milk and dairy products.</title>
        <authorList>
            <person name="Huptas C."/>
            <person name="Wenning M."/>
            <person name="Breitenwieser F."/>
            <person name="Doll E."/>
            <person name="Von Neubeck M."/>
            <person name="Busse H.-J."/>
            <person name="Scherer S."/>
        </authorList>
    </citation>
    <scope>NUCLEOTIDE SEQUENCE [LARGE SCALE GENOMIC DNA]</scope>
    <source>
        <strain evidence="2 3">DSM 22130</strain>
    </source>
</reference>
<organism evidence="2 3">
    <name type="scientific">Propioniciclava tarda</name>
    <dbReference type="NCBI Taxonomy" id="433330"/>
    <lineage>
        <taxon>Bacteria</taxon>
        <taxon>Bacillati</taxon>
        <taxon>Actinomycetota</taxon>
        <taxon>Actinomycetes</taxon>
        <taxon>Propionibacteriales</taxon>
        <taxon>Propionibacteriaceae</taxon>
        <taxon>Propioniciclava</taxon>
    </lineage>
</organism>
<dbReference type="Gene3D" id="3.40.50.150">
    <property type="entry name" value="Vaccinia Virus protein VP39"/>
    <property type="match status" value="1"/>
</dbReference>
<dbReference type="Proteomes" id="UP000291933">
    <property type="component" value="Unassembled WGS sequence"/>
</dbReference>
<keyword evidence="2" id="KW-0808">Transferase</keyword>
<protein>
    <submittedName>
        <fullName evidence="2">Class I SAM-dependent methyltransferase</fullName>
    </submittedName>
</protein>
<keyword evidence="2" id="KW-0489">Methyltransferase</keyword>
<dbReference type="CDD" id="cd02440">
    <property type="entry name" value="AdoMet_MTases"/>
    <property type="match status" value="1"/>
</dbReference>
<dbReference type="InterPro" id="IPR013216">
    <property type="entry name" value="Methyltransf_11"/>
</dbReference>
<evidence type="ECO:0000313" key="2">
    <source>
        <dbReference type="EMBL" id="TBT92126.1"/>
    </source>
</evidence>
<evidence type="ECO:0000313" key="3">
    <source>
        <dbReference type="Proteomes" id="UP000291933"/>
    </source>
</evidence>
<proteinExistence type="predicted"/>
<keyword evidence="3" id="KW-1185">Reference proteome</keyword>
<gene>
    <name evidence="2" type="ORF">ET996_13480</name>
</gene>
<dbReference type="SUPFAM" id="SSF53335">
    <property type="entry name" value="S-adenosyl-L-methionine-dependent methyltransferases"/>
    <property type="match status" value="1"/>
</dbReference>
<dbReference type="EMBL" id="SDMR01000023">
    <property type="protein sequence ID" value="TBT92126.1"/>
    <property type="molecule type" value="Genomic_DNA"/>
</dbReference>
<sequence length="265" mass="29007">MTPMTARIQSTFPANALDWLVGAKGGHVLALGRTCAPLMATLDERGDILTAADPDPSGVRRLLAHAPRALPTVSEASALPFVPCAFDVVLINQSFHTLNAGAALPELARVLRPGGHLAIAYTIRDDSVPWVRRLVKLMRTVDPDAMAGDYGSAAVDHLAESPYFPEVERKDFRLWAPTTRDGLIDMVRRRFPRLEAERLNPLLTEVEALYESSARAPEPLLLPYRVACWRGYVDHTEFTSALNLPDDGLSISLSRHPLSDASRPG</sequence>
<dbReference type="Pfam" id="PF08241">
    <property type="entry name" value="Methyltransf_11"/>
    <property type="match status" value="1"/>
</dbReference>
<dbReference type="GO" id="GO:0008757">
    <property type="term" value="F:S-adenosylmethionine-dependent methyltransferase activity"/>
    <property type="evidence" value="ECO:0007669"/>
    <property type="project" value="InterPro"/>
</dbReference>